<name>A0ACD3SLG3_9BURK</name>
<sequence length="265" mass="29022">MNPEHSLLHVVIATDLPVVSHGITSAIGTTTWATTHAVCRTPSDILASIPAQLPTALIIFLSGKLFLRCNISTWLNNLRRQHPNLPVLLAVDQTEAPFFLRNGMLLGIRALLSLNFEPDEMLRALGAIRYGQVFTSQELLTSDFRYQTTGIHGLTPRERDVLEKFARGLSLSEIAHMANRSVKTISLQKQSAFRKLGFRGSADLHRFYSSQLMSSPDNSMPETGSMASASPPPVGVASAPRGRANVIADQPQRVPAAHVRQREPA</sequence>
<reference evidence="1" key="1">
    <citation type="submission" date="2019-05" db="EMBL/GenBank/DDBJ databases">
        <title>Revised genome assembly of Burkholderiaceae (previously Ralstonia) sp. PBA.</title>
        <authorList>
            <person name="Gan H.M."/>
        </authorList>
    </citation>
    <scope>NUCLEOTIDE SEQUENCE</scope>
    <source>
        <strain evidence="1">PBA</strain>
    </source>
</reference>
<organism evidence="1 2">
    <name type="scientific">Imbroritus primus</name>
    <dbReference type="NCBI Taxonomy" id="3058603"/>
    <lineage>
        <taxon>Bacteria</taxon>
        <taxon>Pseudomonadati</taxon>
        <taxon>Pseudomonadota</taxon>
        <taxon>Betaproteobacteria</taxon>
        <taxon>Burkholderiales</taxon>
        <taxon>Burkholderiaceae</taxon>
        <taxon>Imbroritus</taxon>
    </lineage>
</organism>
<protein>
    <submittedName>
        <fullName evidence="1">Response regulator transcription factor</fullName>
    </submittedName>
</protein>
<proteinExistence type="predicted"/>
<comment type="caution">
    <text evidence="1">The sequence shown here is derived from an EMBL/GenBank/DDBJ whole genome shotgun (WGS) entry which is preliminary data.</text>
</comment>
<evidence type="ECO:0000313" key="1">
    <source>
        <dbReference type="EMBL" id="TMS57068.1"/>
    </source>
</evidence>
<evidence type="ECO:0000313" key="2">
    <source>
        <dbReference type="Proteomes" id="UP000004277"/>
    </source>
</evidence>
<accession>A0ACD3SLG3</accession>
<keyword evidence="2" id="KW-1185">Reference proteome</keyword>
<dbReference type="Proteomes" id="UP000004277">
    <property type="component" value="Unassembled WGS sequence"/>
</dbReference>
<gene>
    <name evidence="1" type="ORF">MW7_013985</name>
</gene>
<dbReference type="EMBL" id="AKCV02000025">
    <property type="protein sequence ID" value="TMS57068.1"/>
    <property type="molecule type" value="Genomic_DNA"/>
</dbReference>